<evidence type="ECO:0000256" key="5">
    <source>
        <dbReference type="ARBA" id="ARBA00023136"/>
    </source>
</evidence>
<evidence type="ECO:0000256" key="4">
    <source>
        <dbReference type="ARBA" id="ARBA00022989"/>
    </source>
</evidence>
<keyword evidence="4 6" id="KW-1133">Transmembrane helix</keyword>
<reference evidence="8 9" key="1">
    <citation type="submission" date="2024-09" db="EMBL/GenBank/DDBJ databases">
        <authorList>
            <person name="Sun Q."/>
            <person name="Mori K."/>
        </authorList>
    </citation>
    <scope>NUCLEOTIDE SEQUENCE [LARGE SCALE GENOMIC DNA]</scope>
    <source>
        <strain evidence="8 9">NCAIM B.02340</strain>
    </source>
</reference>
<dbReference type="Proteomes" id="UP001589830">
    <property type="component" value="Unassembled WGS sequence"/>
</dbReference>
<dbReference type="InterPro" id="IPR037185">
    <property type="entry name" value="EmrE-like"/>
</dbReference>
<dbReference type="EMBL" id="JBHLTW010000042">
    <property type="protein sequence ID" value="MFC0596516.1"/>
    <property type="molecule type" value="Genomic_DNA"/>
</dbReference>
<feature type="transmembrane region" description="Helical" evidence="6">
    <location>
        <begin position="134"/>
        <end position="155"/>
    </location>
</feature>
<gene>
    <name evidence="8" type="ORF">ACFFFP_10135</name>
</gene>
<evidence type="ECO:0000256" key="3">
    <source>
        <dbReference type="ARBA" id="ARBA00022692"/>
    </source>
</evidence>
<accession>A0ABV6Q321</accession>
<name>A0ABV6Q321_9DEIN</name>
<keyword evidence="5 6" id="KW-0472">Membrane</keyword>
<evidence type="ECO:0000259" key="7">
    <source>
        <dbReference type="Pfam" id="PF00892"/>
    </source>
</evidence>
<dbReference type="PANTHER" id="PTHR42920">
    <property type="entry name" value="OS03G0707200 PROTEIN-RELATED"/>
    <property type="match status" value="1"/>
</dbReference>
<feature type="transmembrane region" description="Helical" evidence="6">
    <location>
        <begin position="109"/>
        <end position="128"/>
    </location>
</feature>
<keyword evidence="3 6" id="KW-0812">Transmembrane</keyword>
<protein>
    <submittedName>
        <fullName evidence="8">DMT family transporter</fullName>
    </submittedName>
</protein>
<dbReference type="PANTHER" id="PTHR42920:SF11">
    <property type="entry name" value="INNER MEMBRANE PROTEIN YTFF"/>
    <property type="match status" value="1"/>
</dbReference>
<feature type="transmembrane region" description="Helical" evidence="6">
    <location>
        <begin position="162"/>
        <end position="187"/>
    </location>
</feature>
<dbReference type="InterPro" id="IPR051258">
    <property type="entry name" value="Diverse_Substrate_Transporter"/>
</dbReference>
<feature type="transmembrane region" description="Helical" evidence="6">
    <location>
        <begin position="250"/>
        <end position="267"/>
    </location>
</feature>
<feature type="domain" description="EamA" evidence="7">
    <location>
        <begin position="138"/>
        <end position="267"/>
    </location>
</feature>
<evidence type="ECO:0000256" key="6">
    <source>
        <dbReference type="SAM" id="Phobius"/>
    </source>
</evidence>
<organism evidence="8 9">
    <name type="scientific">Thermus composti</name>
    <dbReference type="NCBI Taxonomy" id="532059"/>
    <lineage>
        <taxon>Bacteria</taxon>
        <taxon>Thermotogati</taxon>
        <taxon>Deinococcota</taxon>
        <taxon>Deinococci</taxon>
        <taxon>Thermales</taxon>
        <taxon>Thermaceae</taxon>
        <taxon>Thermus</taxon>
    </lineage>
</organism>
<dbReference type="InterPro" id="IPR000620">
    <property type="entry name" value="EamA_dom"/>
</dbReference>
<feature type="transmembrane region" description="Helical" evidence="6">
    <location>
        <begin position="28"/>
        <end position="47"/>
    </location>
</feature>
<dbReference type="RefSeq" id="WP_188847295.1">
    <property type="nucleotide sequence ID" value="NZ_BMPJ01000011.1"/>
</dbReference>
<evidence type="ECO:0000313" key="8">
    <source>
        <dbReference type="EMBL" id="MFC0596516.1"/>
    </source>
</evidence>
<comment type="caution">
    <text evidence="8">The sequence shown here is derived from an EMBL/GenBank/DDBJ whole genome shotgun (WGS) entry which is preliminary data.</text>
</comment>
<evidence type="ECO:0000313" key="9">
    <source>
        <dbReference type="Proteomes" id="UP001589830"/>
    </source>
</evidence>
<feature type="transmembrane region" description="Helical" evidence="6">
    <location>
        <begin position="199"/>
        <end position="219"/>
    </location>
</feature>
<evidence type="ECO:0000256" key="1">
    <source>
        <dbReference type="ARBA" id="ARBA00004651"/>
    </source>
</evidence>
<feature type="domain" description="EamA" evidence="7">
    <location>
        <begin position="3"/>
        <end position="126"/>
    </location>
</feature>
<feature type="transmembrane region" description="Helical" evidence="6">
    <location>
        <begin position="82"/>
        <end position="102"/>
    </location>
</feature>
<dbReference type="SUPFAM" id="SSF103481">
    <property type="entry name" value="Multidrug resistance efflux transporter EmrE"/>
    <property type="match status" value="2"/>
</dbReference>
<keyword evidence="2" id="KW-1003">Cell membrane</keyword>
<keyword evidence="9" id="KW-1185">Reference proteome</keyword>
<sequence>MSYVALAALLWGLGGALAGRFMREIPPEVLIPLRFLLSFLLLFPLVLRHPPSRAEGPRLLRVGLALSGAQAFYYLAIHATTVATGIFLQYLAPSLLTLYALLKGERLPGRALFGVGLALLGAYFLVVGPEGLKGGAVGLAFGLLSALSFALYAAFSHGLKTPAFVALGVATGVGALLSLPVLLAHLAEVMALSPSQWGAVAYLVTLGTVVPFGLFLMGVRTLPARTATLVAMLEPVAGALFAWPLAGEPIQPLGFLGGVLILVGVGLNRR</sequence>
<feature type="transmembrane region" description="Helical" evidence="6">
    <location>
        <begin position="226"/>
        <end position="244"/>
    </location>
</feature>
<dbReference type="Pfam" id="PF00892">
    <property type="entry name" value="EamA"/>
    <property type="match status" value="2"/>
</dbReference>
<evidence type="ECO:0000256" key="2">
    <source>
        <dbReference type="ARBA" id="ARBA00022475"/>
    </source>
</evidence>
<comment type="subcellular location">
    <subcellularLocation>
        <location evidence="1">Cell membrane</location>
        <topology evidence="1">Multi-pass membrane protein</topology>
    </subcellularLocation>
</comment>
<proteinExistence type="predicted"/>